<evidence type="ECO:0000256" key="10">
    <source>
        <dbReference type="ARBA" id="ARBA00023180"/>
    </source>
</evidence>
<keyword evidence="7" id="KW-0130">Cell adhesion</keyword>
<evidence type="ECO:0000256" key="5">
    <source>
        <dbReference type="ARBA" id="ARBA00022692"/>
    </source>
</evidence>
<evidence type="ECO:0000256" key="3">
    <source>
        <dbReference type="ARBA" id="ARBA00009634"/>
    </source>
</evidence>
<evidence type="ECO:0000256" key="12">
    <source>
        <dbReference type="SAM" id="Phobius"/>
    </source>
</evidence>
<evidence type="ECO:0000259" key="14">
    <source>
        <dbReference type="PROSITE" id="PS50104"/>
    </source>
</evidence>
<keyword evidence="10" id="KW-0325">Glycoprotein</keyword>
<dbReference type="InterPro" id="IPR017241">
    <property type="entry name" value="Toll-like_receptor"/>
</dbReference>
<dbReference type="OrthoDB" id="1421090at2759"/>
<keyword evidence="8 12" id="KW-1133">Transmembrane helix</keyword>
<feature type="chain" id="PRO_5029801405" description="TIR domain-containing protein" evidence="13">
    <location>
        <begin position="27"/>
        <end position="891"/>
    </location>
</feature>
<dbReference type="GeneID" id="105447508"/>
<dbReference type="GO" id="GO:0007155">
    <property type="term" value="P:cell adhesion"/>
    <property type="evidence" value="ECO:0007669"/>
    <property type="project" value="UniProtKB-KW"/>
</dbReference>
<dbReference type="Gene3D" id="3.40.50.10140">
    <property type="entry name" value="Toll/interleukin-1 receptor homology (TIR) domain"/>
    <property type="match status" value="1"/>
</dbReference>
<comment type="subcellular location">
    <subcellularLocation>
        <location evidence="1">Membrane</location>
        <topology evidence="1">Single-pass type I membrane protein</topology>
    </subcellularLocation>
</comment>
<evidence type="ECO:0000256" key="4">
    <source>
        <dbReference type="ARBA" id="ARBA00022614"/>
    </source>
</evidence>
<comment type="similarity">
    <text evidence="3">Belongs to the Toll-like receptor family.</text>
</comment>
<dbReference type="PANTHER" id="PTHR24368:SF210">
    <property type="entry name" value="SURFACE ANTIGEN BSPA-LIKE"/>
    <property type="match status" value="1"/>
</dbReference>
<dbReference type="EnsemblMetazoa" id="XM_011685664">
    <property type="protein sequence ID" value="XP_011683966"/>
    <property type="gene ID" value="LOC105447508"/>
</dbReference>
<dbReference type="GO" id="GO:0004888">
    <property type="term" value="F:transmembrane signaling receptor activity"/>
    <property type="evidence" value="ECO:0007669"/>
    <property type="project" value="InterPro"/>
</dbReference>
<feature type="domain" description="TIR" evidence="14">
    <location>
        <begin position="738"/>
        <end position="879"/>
    </location>
</feature>
<dbReference type="PROSITE" id="PS50104">
    <property type="entry name" value="TIR"/>
    <property type="match status" value="1"/>
</dbReference>
<dbReference type="PANTHER" id="PTHR24368">
    <property type="entry name" value="AMPHOTERIN-INDUCED PROTEIN"/>
    <property type="match status" value="1"/>
</dbReference>
<keyword evidence="6" id="KW-0677">Repeat</keyword>
<evidence type="ECO:0000256" key="2">
    <source>
        <dbReference type="ARBA" id="ARBA00005670"/>
    </source>
</evidence>
<dbReference type="InterPro" id="IPR000157">
    <property type="entry name" value="TIR_dom"/>
</dbReference>
<organism evidence="15 16">
    <name type="scientific">Strongylocentrotus purpuratus</name>
    <name type="common">Purple sea urchin</name>
    <dbReference type="NCBI Taxonomy" id="7668"/>
    <lineage>
        <taxon>Eukaryota</taxon>
        <taxon>Metazoa</taxon>
        <taxon>Echinodermata</taxon>
        <taxon>Eleutherozoa</taxon>
        <taxon>Echinozoa</taxon>
        <taxon>Echinoidea</taxon>
        <taxon>Euechinoidea</taxon>
        <taxon>Echinacea</taxon>
        <taxon>Camarodonta</taxon>
        <taxon>Echinidea</taxon>
        <taxon>Strongylocentrotidae</taxon>
        <taxon>Strongylocentrotus</taxon>
    </lineage>
</organism>
<keyword evidence="13" id="KW-0732">Signal</keyword>
<proteinExistence type="inferred from homology"/>
<dbReference type="InterPro" id="IPR003591">
    <property type="entry name" value="Leu-rich_rpt_typical-subtyp"/>
</dbReference>
<evidence type="ECO:0000256" key="6">
    <source>
        <dbReference type="ARBA" id="ARBA00022737"/>
    </source>
</evidence>
<accession>A0A7M7LU48</accession>
<feature type="transmembrane region" description="Helical" evidence="12">
    <location>
        <begin position="688"/>
        <end position="710"/>
    </location>
</feature>
<dbReference type="SMART" id="SM00365">
    <property type="entry name" value="LRR_SD22"/>
    <property type="match status" value="7"/>
</dbReference>
<evidence type="ECO:0000256" key="1">
    <source>
        <dbReference type="ARBA" id="ARBA00004479"/>
    </source>
</evidence>
<dbReference type="SUPFAM" id="SSF52200">
    <property type="entry name" value="Toll/Interleukin receptor TIR domain"/>
    <property type="match status" value="1"/>
</dbReference>
<dbReference type="KEGG" id="spu:105447508"/>
<dbReference type="GO" id="GO:0016020">
    <property type="term" value="C:membrane"/>
    <property type="evidence" value="ECO:0007669"/>
    <property type="project" value="UniProtKB-SubCell"/>
</dbReference>
<dbReference type="SMART" id="SM00255">
    <property type="entry name" value="TIR"/>
    <property type="match status" value="1"/>
</dbReference>
<dbReference type="AlphaFoldDB" id="A0A7M7LU48"/>
<protein>
    <recommendedName>
        <fullName evidence="14">TIR domain-containing protein</fullName>
    </recommendedName>
</protein>
<evidence type="ECO:0000256" key="7">
    <source>
        <dbReference type="ARBA" id="ARBA00022889"/>
    </source>
</evidence>
<dbReference type="InterPro" id="IPR001611">
    <property type="entry name" value="Leu-rich_rpt"/>
</dbReference>
<keyword evidence="5 12" id="KW-0812">Transmembrane</keyword>
<keyword evidence="4" id="KW-0433">Leucine-rich repeat</keyword>
<evidence type="ECO:0000256" key="13">
    <source>
        <dbReference type="SAM" id="SignalP"/>
    </source>
</evidence>
<dbReference type="SUPFAM" id="SSF52058">
    <property type="entry name" value="L domain-like"/>
    <property type="match status" value="2"/>
</dbReference>
<dbReference type="OMA" id="QEYFWEL"/>
<dbReference type="Gene3D" id="3.80.10.10">
    <property type="entry name" value="Ribonuclease Inhibitor"/>
    <property type="match status" value="4"/>
</dbReference>
<dbReference type="PIRSF" id="PIRSF037595">
    <property type="entry name" value="Toll-like_receptor"/>
    <property type="match status" value="1"/>
</dbReference>
<dbReference type="GO" id="GO:0006955">
    <property type="term" value="P:immune response"/>
    <property type="evidence" value="ECO:0007669"/>
    <property type="project" value="InterPro"/>
</dbReference>
<dbReference type="InterPro" id="IPR032675">
    <property type="entry name" value="LRR_dom_sf"/>
</dbReference>
<dbReference type="FunFam" id="3.80.10.10:FF:001164">
    <property type="entry name" value="GH01279p"/>
    <property type="match status" value="1"/>
</dbReference>
<keyword evidence="16" id="KW-1185">Reference proteome</keyword>
<reference evidence="16" key="1">
    <citation type="submission" date="2015-02" db="EMBL/GenBank/DDBJ databases">
        <title>Genome sequencing for Strongylocentrotus purpuratus.</title>
        <authorList>
            <person name="Murali S."/>
            <person name="Liu Y."/>
            <person name="Vee V."/>
            <person name="English A."/>
            <person name="Wang M."/>
            <person name="Skinner E."/>
            <person name="Han Y."/>
            <person name="Muzny D.M."/>
            <person name="Worley K.C."/>
            <person name="Gibbs R.A."/>
        </authorList>
    </citation>
    <scope>NUCLEOTIDE SEQUENCE</scope>
</reference>
<name>A0A7M7LU48_STRPU</name>
<dbReference type="SMART" id="SM00369">
    <property type="entry name" value="LRR_TYP"/>
    <property type="match status" value="13"/>
</dbReference>
<sequence>MAPHSRALLFAIISMIFIIVGTTSLAAVNDHGGTDNDLSDYNPTNPGQGTSCYVDVSTRMVNCSHRGLTEVPRDIPSNAHDLSLSYNLLQRIRNDSFAHLKNLVDISLKYNVICDIEVGAFFELYLLQSMNLVGNRLSVLPSQLFSQNFYMTDIFLRDNNLTDVPDLYLKAPNLSFIDLGENSIKSANFRMHFATECNIMLIDLSNNHIKRIRENDMKNLNVCRNIILIDFSSNDISSIQLHSLQGMNVSGIQFRENPLFKKGVVEIFEAAVKAPYVTYINLVRTRLPCLSADIFIPLETYALKTLSLSGNNISSIPDNIFHYLTRLERLHLTDNKITVISPSGFNNLSSLEALFLDNCRVVSLKTPAETGVWEPPLRILSLGNNYLHEIPSKAFVGLKVLMYLILYFNSIRVIQPDSFDGLASLEVLQMEENSLMSPLSFGTIPTLITLDLSNSGINSLDPHNTFTGLSSLNELMLDNNYLHISDIWDNEGNISIFRDLRKLKKLDLSVNQLQSELPSGCFKGLHRLEQLNLQGMSLLRLNPDLFKGLANLQLLSLEDNALKDLHPEIFHDQGNLFSLYLSRNPISSLDDQLFVRTKKLSVLSLSSTNIDVITEKTLGPIIPSLSTLDLSRKALSCNCKNKWFRNWIQNSSAEVLLDGTICSSASPQKLEGKPFEEFEPTLFCGPKILLYSCISVVSVMIIAIMVLLYYNRWWLNYKCFLLKLCIIGYSEIVEDRDYEYDINIVFEDDDEEWVNESLVPNIQEREPEVRLLVGDDMLPLGMYRLDAVAHVIDNSYKSVFIVSQSAIKDSWFLTKLRIALQHVNHAKRDAVLFVFMDDIADEDLPYLIRLLLSNNRPYLQWDADPRNQEYFWELFMKSVRVTTKLNYTIPI</sequence>
<evidence type="ECO:0000256" key="11">
    <source>
        <dbReference type="ARBA" id="ARBA00023319"/>
    </source>
</evidence>
<comment type="similarity">
    <text evidence="2">Belongs to the immunoglobulin superfamily. AMIGO family.</text>
</comment>
<dbReference type="RefSeq" id="XP_011683966.2">
    <property type="nucleotide sequence ID" value="XM_011685664.2"/>
</dbReference>
<evidence type="ECO:0000313" key="15">
    <source>
        <dbReference type="EnsemblMetazoa" id="XP_011683966"/>
    </source>
</evidence>
<dbReference type="Pfam" id="PF13855">
    <property type="entry name" value="LRR_8"/>
    <property type="match status" value="5"/>
</dbReference>
<dbReference type="PROSITE" id="PS51450">
    <property type="entry name" value="LRR"/>
    <property type="match status" value="2"/>
</dbReference>
<evidence type="ECO:0000313" key="16">
    <source>
        <dbReference type="Proteomes" id="UP000007110"/>
    </source>
</evidence>
<reference evidence="15" key="2">
    <citation type="submission" date="2021-01" db="UniProtKB">
        <authorList>
            <consortium name="EnsemblMetazoa"/>
        </authorList>
    </citation>
    <scope>IDENTIFICATION</scope>
</reference>
<feature type="signal peptide" evidence="13">
    <location>
        <begin position="1"/>
        <end position="26"/>
    </location>
</feature>
<evidence type="ECO:0000256" key="9">
    <source>
        <dbReference type="ARBA" id="ARBA00023136"/>
    </source>
</evidence>
<keyword evidence="9 12" id="KW-0472">Membrane</keyword>
<evidence type="ECO:0000256" key="8">
    <source>
        <dbReference type="ARBA" id="ARBA00022989"/>
    </source>
</evidence>
<dbReference type="Pfam" id="PF01582">
    <property type="entry name" value="TIR"/>
    <property type="match status" value="1"/>
</dbReference>
<dbReference type="InParanoid" id="A0A7M7LU48"/>
<dbReference type="InterPro" id="IPR031283">
    <property type="entry name" value="AMIGO"/>
</dbReference>
<keyword evidence="11" id="KW-0393">Immunoglobulin domain</keyword>
<dbReference type="GO" id="GO:0002224">
    <property type="term" value="P:toll-like receptor signaling pathway"/>
    <property type="evidence" value="ECO:0007669"/>
    <property type="project" value="InterPro"/>
</dbReference>
<dbReference type="Proteomes" id="UP000007110">
    <property type="component" value="Unassembled WGS sequence"/>
</dbReference>
<dbReference type="InterPro" id="IPR035897">
    <property type="entry name" value="Toll_tir_struct_dom_sf"/>
</dbReference>